<evidence type="ECO:0000313" key="2">
    <source>
        <dbReference type="EMBL" id="GAA3713241.1"/>
    </source>
</evidence>
<dbReference type="Pfam" id="PF08708">
    <property type="entry name" value="PriCT_1"/>
    <property type="match status" value="1"/>
</dbReference>
<keyword evidence="3" id="KW-1185">Reference proteome</keyword>
<evidence type="ECO:0000313" key="3">
    <source>
        <dbReference type="Proteomes" id="UP001500920"/>
    </source>
</evidence>
<proteinExistence type="predicted"/>
<accession>A0ABP7E501</accession>
<protein>
    <submittedName>
        <fullName evidence="2">Primase C-terminal domain-containing protein</fullName>
    </submittedName>
</protein>
<evidence type="ECO:0000259" key="1">
    <source>
        <dbReference type="Pfam" id="PF08708"/>
    </source>
</evidence>
<dbReference type="InterPro" id="IPR014820">
    <property type="entry name" value="PriCT_1"/>
</dbReference>
<gene>
    <name evidence="2" type="ORF">GCM10022378_00160</name>
</gene>
<name>A0ABP7E501_9STAP</name>
<feature type="domain" description="Primase C-terminal 1" evidence="1">
    <location>
        <begin position="261"/>
        <end position="314"/>
    </location>
</feature>
<organism evidence="2 3">
    <name type="scientific">Salinicoccus jeotgali</name>
    <dbReference type="NCBI Taxonomy" id="381634"/>
    <lineage>
        <taxon>Bacteria</taxon>
        <taxon>Bacillati</taxon>
        <taxon>Bacillota</taxon>
        <taxon>Bacilli</taxon>
        <taxon>Bacillales</taxon>
        <taxon>Staphylococcaceae</taxon>
        <taxon>Salinicoccus</taxon>
    </lineage>
</organism>
<dbReference type="RefSeq" id="WP_344700580.1">
    <property type="nucleotide sequence ID" value="NZ_BAABCK010000001.1"/>
</dbReference>
<sequence>MHTSQYIEFIMKNSINQYAVKNSKVTHIKNTVARPGKVAATFSKEDLSNYGVNGVIYGSIEKLVESSRYITHWTPNPYRYLKYDDNKRVTKHTKDNIKQINTFVIDIDTDYSQEHLTQSLISAHIDNGVPFPNMYVKSPNGWHLYYVLDNPLYMNREKRSLFVAEKVQRSILSALNNYIDIDIHCVPFGFYRFPTVDTVKHFTNEYISKDELINWSMSYSEKNKPALEVVYSRNKSERPEWVSTLLNLKNIKPKNGYRACRNNTIFTLALYFYSADESYEKTFNILDEFNSALNIPLNVSEFKGIIQSAFSGKYKAPNKDHIQNIIETWTNEEHEISANYFKTFYKHKKKRTDRVRSHYEERIQDVVNYLEEHTDTESLYIEGTISNILAEFNMPKSTFYDVLNTLQNDNIIYKKTEGKGRYSKTRIALSKNILMKFYILIQKNKVKQANYVAYVESIVPAIFEVKDNSELDVMALKLITKLIKKLDNIQQIQDKTIAYNSLII</sequence>
<dbReference type="EMBL" id="BAABCK010000001">
    <property type="protein sequence ID" value="GAA3713241.1"/>
    <property type="molecule type" value="Genomic_DNA"/>
</dbReference>
<comment type="caution">
    <text evidence="2">The sequence shown here is derived from an EMBL/GenBank/DDBJ whole genome shotgun (WGS) entry which is preliminary data.</text>
</comment>
<reference evidence="3" key="1">
    <citation type="journal article" date="2019" name="Int. J. Syst. Evol. Microbiol.">
        <title>The Global Catalogue of Microorganisms (GCM) 10K type strain sequencing project: providing services to taxonomists for standard genome sequencing and annotation.</title>
        <authorList>
            <consortium name="The Broad Institute Genomics Platform"/>
            <consortium name="The Broad Institute Genome Sequencing Center for Infectious Disease"/>
            <person name="Wu L."/>
            <person name="Ma J."/>
        </authorList>
    </citation>
    <scope>NUCLEOTIDE SEQUENCE [LARGE SCALE GENOMIC DNA]</scope>
    <source>
        <strain evidence="3">JCM 16981</strain>
    </source>
</reference>
<dbReference type="Proteomes" id="UP001500920">
    <property type="component" value="Unassembled WGS sequence"/>
</dbReference>